<accession>A0A1R7QBP5</accession>
<gene>
    <name evidence="2" type="ORF">ACNJC6_01322</name>
</gene>
<feature type="chain" id="PRO_5010221874" evidence="1">
    <location>
        <begin position="18"/>
        <end position="79"/>
    </location>
</feature>
<proteinExistence type="predicted"/>
<sequence precursor="true">MKAKVLFLAMAFGGSWAQVQAEPAVQAGDTLESLSQVKITTSTHPKAQAEQQVQATAPMAEEMVSVEEIDQPELPAEAQ</sequence>
<reference evidence="2 3" key="1">
    <citation type="submission" date="2017-02" db="EMBL/GenBank/DDBJ databases">
        <authorList>
            <person name="Peterson S.W."/>
        </authorList>
    </citation>
    <scope>NUCLEOTIDE SEQUENCE [LARGE SCALE GENOMIC DNA]</scope>
    <source>
        <strain evidence="2">C6</strain>
    </source>
</reference>
<dbReference type="Proteomes" id="UP000196240">
    <property type="component" value="Unassembled WGS sequence"/>
</dbReference>
<evidence type="ECO:0000313" key="3">
    <source>
        <dbReference type="Proteomes" id="UP000196240"/>
    </source>
</evidence>
<protein>
    <submittedName>
        <fullName evidence="2">Uncharacterized protein</fullName>
    </submittedName>
</protein>
<name>A0A1R7QBP5_ACIJO</name>
<feature type="signal peptide" evidence="1">
    <location>
        <begin position="1"/>
        <end position="17"/>
    </location>
</feature>
<evidence type="ECO:0000313" key="2">
    <source>
        <dbReference type="EMBL" id="SJX21702.1"/>
    </source>
</evidence>
<dbReference type="AlphaFoldDB" id="A0A1R7QBP5"/>
<organism evidence="2 3">
    <name type="scientific">Acinetobacter johnsonii</name>
    <dbReference type="NCBI Taxonomy" id="40214"/>
    <lineage>
        <taxon>Bacteria</taxon>
        <taxon>Pseudomonadati</taxon>
        <taxon>Pseudomonadota</taxon>
        <taxon>Gammaproteobacteria</taxon>
        <taxon>Moraxellales</taxon>
        <taxon>Moraxellaceae</taxon>
        <taxon>Acinetobacter</taxon>
    </lineage>
</organism>
<evidence type="ECO:0000256" key="1">
    <source>
        <dbReference type="SAM" id="SignalP"/>
    </source>
</evidence>
<keyword evidence="1" id="KW-0732">Signal</keyword>
<dbReference type="EMBL" id="FUUY01000003">
    <property type="protein sequence ID" value="SJX21702.1"/>
    <property type="molecule type" value="Genomic_DNA"/>
</dbReference>
<dbReference type="RefSeq" id="WP_062031804.1">
    <property type="nucleotide sequence ID" value="NZ_FUUY01000003.1"/>
</dbReference>